<gene>
    <name evidence="5" type="ORF">OXD698_LOCUS30632</name>
</gene>
<dbReference type="AlphaFoldDB" id="A0A819Q7C4"/>
<organism evidence="5 6">
    <name type="scientific">Adineta steineri</name>
    <dbReference type="NCBI Taxonomy" id="433720"/>
    <lineage>
        <taxon>Eukaryota</taxon>
        <taxon>Metazoa</taxon>
        <taxon>Spiralia</taxon>
        <taxon>Gnathifera</taxon>
        <taxon>Rotifera</taxon>
        <taxon>Eurotatoria</taxon>
        <taxon>Bdelloidea</taxon>
        <taxon>Adinetida</taxon>
        <taxon>Adinetidae</taxon>
        <taxon>Adineta</taxon>
    </lineage>
</organism>
<proteinExistence type="predicted"/>
<sequence length="77" mass="8430">MSCIIPVVVGSGLIFAKVITKQTEEQLSSYSKAGQIAQEVFSSLRTVLSFNGSKSQQKQKYNSQDLVASIQSILPHR</sequence>
<dbReference type="InterPro" id="IPR011527">
    <property type="entry name" value="ABC1_TM_dom"/>
</dbReference>
<dbReference type="GO" id="GO:0140359">
    <property type="term" value="F:ABC-type transporter activity"/>
    <property type="evidence" value="ECO:0007669"/>
    <property type="project" value="InterPro"/>
</dbReference>
<evidence type="ECO:0000256" key="2">
    <source>
        <dbReference type="ARBA" id="ARBA00022989"/>
    </source>
</evidence>
<name>A0A819Q7C4_9BILA</name>
<dbReference type="Proteomes" id="UP000663844">
    <property type="component" value="Unassembled WGS sequence"/>
</dbReference>
<evidence type="ECO:0000259" key="4">
    <source>
        <dbReference type="PROSITE" id="PS50929"/>
    </source>
</evidence>
<protein>
    <recommendedName>
        <fullName evidence="4">ABC transmembrane type-1 domain-containing protein</fullName>
    </recommendedName>
</protein>
<evidence type="ECO:0000313" key="5">
    <source>
        <dbReference type="EMBL" id="CAF4019879.1"/>
    </source>
</evidence>
<accession>A0A819Q7C4</accession>
<keyword evidence="2" id="KW-1133">Transmembrane helix</keyword>
<dbReference type="EMBL" id="CAJOAZ010003634">
    <property type="protein sequence ID" value="CAF4019879.1"/>
    <property type="molecule type" value="Genomic_DNA"/>
</dbReference>
<dbReference type="Gene3D" id="1.20.1560.10">
    <property type="entry name" value="ABC transporter type 1, transmembrane domain"/>
    <property type="match status" value="1"/>
</dbReference>
<keyword evidence="3" id="KW-0472">Membrane</keyword>
<reference evidence="5" key="1">
    <citation type="submission" date="2021-02" db="EMBL/GenBank/DDBJ databases">
        <authorList>
            <person name="Nowell W R."/>
        </authorList>
    </citation>
    <scope>NUCLEOTIDE SEQUENCE</scope>
</reference>
<evidence type="ECO:0000256" key="1">
    <source>
        <dbReference type="ARBA" id="ARBA00022692"/>
    </source>
</evidence>
<evidence type="ECO:0000256" key="3">
    <source>
        <dbReference type="ARBA" id="ARBA00023136"/>
    </source>
</evidence>
<dbReference type="SUPFAM" id="SSF90123">
    <property type="entry name" value="ABC transporter transmembrane region"/>
    <property type="match status" value="1"/>
</dbReference>
<dbReference type="GO" id="GO:0016020">
    <property type="term" value="C:membrane"/>
    <property type="evidence" value="ECO:0007669"/>
    <property type="project" value="InterPro"/>
</dbReference>
<dbReference type="Pfam" id="PF00664">
    <property type="entry name" value="ABC_membrane"/>
    <property type="match status" value="1"/>
</dbReference>
<feature type="domain" description="ABC transmembrane type-1" evidence="4">
    <location>
        <begin position="1"/>
        <end position="59"/>
    </location>
</feature>
<comment type="caution">
    <text evidence="5">The sequence shown here is derived from an EMBL/GenBank/DDBJ whole genome shotgun (WGS) entry which is preliminary data.</text>
</comment>
<evidence type="ECO:0000313" key="6">
    <source>
        <dbReference type="Proteomes" id="UP000663844"/>
    </source>
</evidence>
<dbReference type="GO" id="GO:0005524">
    <property type="term" value="F:ATP binding"/>
    <property type="evidence" value="ECO:0007669"/>
    <property type="project" value="InterPro"/>
</dbReference>
<keyword evidence="1" id="KW-0812">Transmembrane</keyword>
<dbReference type="PROSITE" id="PS50929">
    <property type="entry name" value="ABC_TM1F"/>
    <property type="match status" value="1"/>
</dbReference>
<dbReference type="InterPro" id="IPR036640">
    <property type="entry name" value="ABC1_TM_sf"/>
</dbReference>